<name>A0AAX4H8N6_9ASCO</name>
<dbReference type="InterPro" id="IPR001680">
    <property type="entry name" value="WD40_rpt"/>
</dbReference>
<dbReference type="PANTHER" id="PTHR22850">
    <property type="entry name" value="WD40 REPEAT FAMILY"/>
    <property type="match status" value="1"/>
</dbReference>
<proteinExistence type="predicted"/>
<dbReference type="GO" id="GO:0006325">
    <property type="term" value="P:chromatin organization"/>
    <property type="evidence" value="ECO:0007669"/>
    <property type="project" value="UniProtKB-KW"/>
</dbReference>
<evidence type="ECO:0000259" key="5">
    <source>
        <dbReference type="Pfam" id="PF12265"/>
    </source>
</evidence>
<feature type="region of interest" description="Disordered" evidence="4">
    <location>
        <begin position="405"/>
        <end position="492"/>
    </location>
</feature>
<accession>A0AAX4H8N6</accession>
<dbReference type="SUPFAM" id="SSF50978">
    <property type="entry name" value="WD40 repeat-like"/>
    <property type="match status" value="1"/>
</dbReference>
<dbReference type="InterPro" id="IPR022052">
    <property type="entry name" value="Histone-bd_RBBP4-like_N"/>
</dbReference>
<keyword evidence="1" id="KW-0853">WD repeat</keyword>
<reference evidence="6 7" key="1">
    <citation type="submission" date="2023-10" db="EMBL/GenBank/DDBJ databases">
        <title>Draft Genome Sequence of Candida saopaulonensis from a very Premature Infant with Sepsis.</title>
        <authorList>
            <person name="Ning Y."/>
            <person name="Dai R."/>
            <person name="Xiao M."/>
            <person name="Xu Y."/>
            <person name="Yan Q."/>
            <person name="Zhang L."/>
        </authorList>
    </citation>
    <scope>NUCLEOTIDE SEQUENCE [LARGE SCALE GENOMIC DNA]</scope>
    <source>
        <strain evidence="6 7">19XY460</strain>
    </source>
</reference>
<dbReference type="InterPro" id="IPR015943">
    <property type="entry name" value="WD40/YVTN_repeat-like_dom_sf"/>
</dbReference>
<evidence type="ECO:0000256" key="1">
    <source>
        <dbReference type="ARBA" id="ARBA00022574"/>
    </source>
</evidence>
<protein>
    <recommendedName>
        <fullName evidence="5">Histone-binding protein RBBP4-like N-terminal domain-containing protein</fullName>
    </recommendedName>
</protein>
<dbReference type="KEGG" id="asau:88172953"/>
<evidence type="ECO:0000256" key="2">
    <source>
        <dbReference type="ARBA" id="ARBA00022737"/>
    </source>
</evidence>
<evidence type="ECO:0000256" key="4">
    <source>
        <dbReference type="SAM" id="MobiDB-lite"/>
    </source>
</evidence>
<feature type="compositionally biased region" description="Acidic residues" evidence="4">
    <location>
        <begin position="483"/>
        <end position="492"/>
    </location>
</feature>
<evidence type="ECO:0000313" key="6">
    <source>
        <dbReference type="EMBL" id="WPK24609.1"/>
    </source>
</evidence>
<dbReference type="Gene3D" id="2.130.10.10">
    <property type="entry name" value="YVTN repeat-like/Quinoprotein amine dehydrogenase"/>
    <property type="match status" value="1"/>
</dbReference>
<dbReference type="Proteomes" id="UP001338582">
    <property type="component" value="Chromosome 2"/>
</dbReference>
<dbReference type="AlphaFoldDB" id="A0AAX4H8N6"/>
<sequence>MTVASDTSAAAEQVIVSEHQLREKVINEEFKIWKKTVPLLYDTIHTIALEYPSLLTDFYPQYTVSDNKNVVTAKLALGTNTSGKGQDYVHIMEVALPSTLAPDFADFAFSENIPIPANVTENAIKKTHLWKHPGEVNAVRVSPDGKRIVTFDNKGAIHIFREGEEADQKLAYHSEEGYCLEWISELQFLSGANDNKIALWDISATSAPVKVFNSHSAVINDISYSKPSKVLFGSVADDYYIQIHDLRAPEESPAMKFSETYIQNAIQFHPEITTLFATAGRDNLVTLYDARNTKEPLRKFYGHNDSVVGLKWGGSAEPDLLYSWGLDKRVLTWDLSQLGEDFTPSFEVTDSKKRLKQTADPCLQFIHGGHTRRINDFAVHPTIPGLLASVGDDCLLEVYKPKDVFDHADDNSDSEEKAEESGRDSKGDDEDDGAQSDKVDEKDLENDPENDEDMTKGEEDEESHFGNGSENLMKAGKEKAEAEDVEMEEATS</sequence>
<keyword evidence="3" id="KW-0156">Chromatin regulator</keyword>
<dbReference type="InterPro" id="IPR050459">
    <property type="entry name" value="WD_repeat_RBAP46/RBAP48/MSI1"/>
</dbReference>
<feature type="compositionally biased region" description="Acidic residues" evidence="4">
    <location>
        <begin position="442"/>
        <end position="462"/>
    </location>
</feature>
<dbReference type="Pfam" id="PF12265">
    <property type="entry name" value="CAF1C_H4-bd"/>
    <property type="match status" value="1"/>
</dbReference>
<organism evidence="6 7">
    <name type="scientific">Australozyma saopauloensis</name>
    <dbReference type="NCBI Taxonomy" id="291208"/>
    <lineage>
        <taxon>Eukaryota</taxon>
        <taxon>Fungi</taxon>
        <taxon>Dikarya</taxon>
        <taxon>Ascomycota</taxon>
        <taxon>Saccharomycotina</taxon>
        <taxon>Pichiomycetes</taxon>
        <taxon>Metschnikowiaceae</taxon>
        <taxon>Australozyma</taxon>
    </lineage>
</organism>
<gene>
    <name evidence="6" type="ORF">PUMCH_001888</name>
</gene>
<dbReference type="InterPro" id="IPR036322">
    <property type="entry name" value="WD40_repeat_dom_sf"/>
</dbReference>
<keyword evidence="7" id="KW-1185">Reference proteome</keyword>
<evidence type="ECO:0000313" key="7">
    <source>
        <dbReference type="Proteomes" id="UP001338582"/>
    </source>
</evidence>
<dbReference type="RefSeq" id="XP_062876992.1">
    <property type="nucleotide sequence ID" value="XM_063020922.1"/>
</dbReference>
<dbReference type="GeneID" id="88172953"/>
<feature type="domain" description="Histone-binding protein RBBP4-like N-terminal" evidence="5">
    <location>
        <begin position="28"/>
        <end position="98"/>
    </location>
</feature>
<keyword evidence="2" id="KW-0677">Repeat</keyword>
<dbReference type="SMART" id="SM00320">
    <property type="entry name" value="WD40"/>
    <property type="match status" value="6"/>
</dbReference>
<dbReference type="EMBL" id="CP138895">
    <property type="protein sequence ID" value="WPK24609.1"/>
    <property type="molecule type" value="Genomic_DNA"/>
</dbReference>
<evidence type="ECO:0000256" key="3">
    <source>
        <dbReference type="ARBA" id="ARBA00022853"/>
    </source>
</evidence>